<dbReference type="Pfam" id="PF00474">
    <property type="entry name" value="SSF"/>
    <property type="match status" value="1"/>
</dbReference>
<dbReference type="InterPro" id="IPR001734">
    <property type="entry name" value="Na/solute_symporter"/>
</dbReference>
<dbReference type="PROSITE" id="PS50283">
    <property type="entry name" value="NA_SOLUT_SYMP_3"/>
    <property type="match status" value="1"/>
</dbReference>
<dbReference type="GO" id="GO:0015293">
    <property type="term" value="F:symporter activity"/>
    <property type="evidence" value="ECO:0007669"/>
    <property type="project" value="UniProtKB-KW"/>
</dbReference>
<feature type="transmembrane region" description="Helical" evidence="15">
    <location>
        <begin position="443"/>
        <end position="468"/>
    </location>
</feature>
<feature type="transmembrane region" description="Helical" evidence="15">
    <location>
        <begin position="475"/>
        <end position="500"/>
    </location>
</feature>
<feature type="transmembrane region" description="Helical" evidence="15">
    <location>
        <begin position="372"/>
        <end position="400"/>
    </location>
</feature>
<keyword evidence="9" id="KW-0406">Ion transport</keyword>
<organism evidence="16">
    <name type="scientific">Candidatus Kentrum sp. SD</name>
    <dbReference type="NCBI Taxonomy" id="2126332"/>
    <lineage>
        <taxon>Bacteria</taxon>
        <taxon>Pseudomonadati</taxon>
        <taxon>Pseudomonadota</taxon>
        <taxon>Gammaproteobacteria</taxon>
        <taxon>Candidatus Kentrum</taxon>
    </lineage>
</organism>
<evidence type="ECO:0000256" key="4">
    <source>
        <dbReference type="ARBA" id="ARBA00022475"/>
    </source>
</evidence>
<keyword evidence="11" id="KW-0739">Sodium transport</keyword>
<keyword evidence="3" id="KW-0813">Transport</keyword>
<dbReference type="EMBL" id="CAADFU010000004">
    <property type="protein sequence ID" value="VFK39718.1"/>
    <property type="molecule type" value="Genomic_DNA"/>
</dbReference>
<feature type="transmembrane region" description="Helical" evidence="15">
    <location>
        <begin position="45"/>
        <end position="63"/>
    </location>
</feature>
<feature type="transmembrane region" description="Helical" evidence="15">
    <location>
        <begin position="262"/>
        <end position="284"/>
    </location>
</feature>
<dbReference type="PANTHER" id="PTHR48086">
    <property type="entry name" value="SODIUM/PROLINE SYMPORTER-RELATED"/>
    <property type="match status" value="1"/>
</dbReference>
<feature type="transmembrane region" description="Helical" evidence="15">
    <location>
        <begin position="559"/>
        <end position="583"/>
    </location>
</feature>
<evidence type="ECO:0000256" key="13">
    <source>
        <dbReference type="RuleBase" id="RU362091"/>
    </source>
</evidence>
<dbReference type="CDD" id="cd10322">
    <property type="entry name" value="SLC5sbd"/>
    <property type="match status" value="1"/>
</dbReference>
<dbReference type="InterPro" id="IPR050277">
    <property type="entry name" value="Sodium:Solute_Symporter"/>
</dbReference>
<evidence type="ECO:0000256" key="1">
    <source>
        <dbReference type="ARBA" id="ARBA00004651"/>
    </source>
</evidence>
<name>A0A450Y6J2_9GAMM</name>
<feature type="transmembrane region" description="Helical" evidence="15">
    <location>
        <begin position="6"/>
        <end position="24"/>
    </location>
</feature>
<feature type="transmembrane region" description="Helical" evidence="15">
    <location>
        <begin position="75"/>
        <end position="94"/>
    </location>
</feature>
<dbReference type="GO" id="GO:0005886">
    <property type="term" value="C:plasma membrane"/>
    <property type="evidence" value="ECO:0007669"/>
    <property type="project" value="UniProtKB-SubCell"/>
</dbReference>
<reference evidence="16" key="1">
    <citation type="submission" date="2019-02" db="EMBL/GenBank/DDBJ databases">
        <authorList>
            <person name="Gruber-Vodicka R. H."/>
            <person name="Seah K. B. B."/>
        </authorList>
    </citation>
    <scope>NUCLEOTIDE SEQUENCE</scope>
    <source>
        <strain evidence="17">BECK_S1320</strain>
        <strain evidence="16">BECK_S1321</strain>
    </source>
</reference>
<evidence type="ECO:0000256" key="5">
    <source>
        <dbReference type="ARBA" id="ARBA00022692"/>
    </source>
</evidence>
<evidence type="ECO:0000256" key="14">
    <source>
        <dbReference type="SAM" id="MobiDB-lite"/>
    </source>
</evidence>
<keyword evidence="8" id="KW-0915">Sodium</keyword>
<feature type="transmembrane region" description="Helical" evidence="15">
    <location>
        <begin position="512"/>
        <end position="531"/>
    </location>
</feature>
<evidence type="ECO:0000256" key="10">
    <source>
        <dbReference type="ARBA" id="ARBA00023136"/>
    </source>
</evidence>
<evidence type="ECO:0000256" key="11">
    <source>
        <dbReference type="ARBA" id="ARBA00023201"/>
    </source>
</evidence>
<keyword evidence="10 15" id="KW-0472">Membrane</keyword>
<evidence type="ECO:0000256" key="3">
    <source>
        <dbReference type="ARBA" id="ARBA00022448"/>
    </source>
</evidence>
<dbReference type="AlphaFoldDB" id="A0A450Y6J2"/>
<dbReference type="EMBL" id="CAADFR010000011">
    <property type="protein sequence ID" value="VFK37162.1"/>
    <property type="molecule type" value="Genomic_DNA"/>
</dbReference>
<proteinExistence type="inferred from homology"/>
<keyword evidence="5 15" id="KW-0812">Transmembrane</keyword>
<evidence type="ECO:0000313" key="17">
    <source>
        <dbReference type="EMBL" id="VFK39718.1"/>
    </source>
</evidence>
<accession>A0A450Y6J2</accession>
<dbReference type="InterPro" id="IPR038377">
    <property type="entry name" value="Na/Glc_symporter_sf"/>
</dbReference>
<evidence type="ECO:0000256" key="15">
    <source>
        <dbReference type="SAM" id="Phobius"/>
    </source>
</evidence>
<keyword evidence="4" id="KW-1003">Cell membrane</keyword>
<feature type="transmembrane region" description="Helical" evidence="15">
    <location>
        <begin position="190"/>
        <end position="211"/>
    </location>
</feature>
<evidence type="ECO:0000313" key="16">
    <source>
        <dbReference type="EMBL" id="VFK37162.1"/>
    </source>
</evidence>
<evidence type="ECO:0000256" key="9">
    <source>
        <dbReference type="ARBA" id="ARBA00023065"/>
    </source>
</evidence>
<sequence>MDAKIIWLFVFVALYWAYCIFWGIKGALSAKTASDYFIAGRSISLWVFVLAATATSFSGWTFMGHPGLLYRDGFQYAYASFYAITIPFTGVLFLKRQWMLGKRFGFITPGEMLSTYFRSDAIRFLVVLVALIFSVPYLGVQLRASGFLFNVLTDGLLGVNVGMWLLSAVVIIYVASGGLRAVAYVDTMQAILLALGIVAIGIIAVAHVGGWDRLNEGIAALAQMDPKRTPDGFSHYIAIPGVIQFVPAGAEATGGAWTGIMILTYMFALMGIQSAPAFSMWAFANHNPKPFAPQQVWASAFGIGGIMIFFTAMQGLGGHFLGADLAFLGKHPELVNNVMATGLGGKDLMDSAGKQGMLVPQLIHLLGDSMPWLVGLLSVCALAAMQSTGAAYMSTAGGMLTRDLIKRFLMPTASHSQQKLFGRIGVIIIVLLALVVAQTATDALVLLGGLAVAFGFQMWPALIAVCWWPWLTRQGIIWGLIAGLIAVVVTEKIGVSWFGIELWGRWPLTIHSAGWGILFNLSIAIIVSIFTQTQDDKNHRMGYHEFLRNHASLSGNKRALIPLAWIITIAWFFFGVGPGAVIGNTLFGNPNDSATWIFGIPSIWAWQIIWWILGIFMMWFLAYKMEFSTVPDVEITVLRDDIGDIDSAPPAESKSTPSYFHMDTDSP</sequence>
<evidence type="ECO:0000256" key="6">
    <source>
        <dbReference type="ARBA" id="ARBA00022847"/>
    </source>
</evidence>
<keyword evidence="7 15" id="KW-1133">Transmembrane helix</keyword>
<dbReference type="PANTHER" id="PTHR48086:SF3">
    <property type="entry name" value="SODIUM_PROLINE SYMPORTER"/>
    <property type="match status" value="1"/>
</dbReference>
<gene>
    <name evidence="17" type="ORF">BECKSD772E_GA0070983_100417</name>
    <name evidence="16" type="ORF">BECKSD772F_GA0070984_101123</name>
</gene>
<evidence type="ECO:0000256" key="8">
    <source>
        <dbReference type="ARBA" id="ARBA00023053"/>
    </source>
</evidence>
<feature type="transmembrane region" description="Helical" evidence="15">
    <location>
        <begin position="162"/>
        <end position="183"/>
    </location>
</feature>
<comment type="catalytic activity">
    <reaction evidence="12">
        <text>L-proline(in) + Na(+)(in) = L-proline(out) + Na(+)(out)</text>
        <dbReference type="Rhea" id="RHEA:28967"/>
        <dbReference type="ChEBI" id="CHEBI:29101"/>
        <dbReference type="ChEBI" id="CHEBI:60039"/>
    </reaction>
</comment>
<feature type="region of interest" description="Disordered" evidence="14">
    <location>
        <begin position="647"/>
        <end position="667"/>
    </location>
</feature>
<feature type="transmembrane region" description="Helical" evidence="15">
    <location>
        <begin position="121"/>
        <end position="142"/>
    </location>
</feature>
<feature type="transmembrane region" description="Helical" evidence="15">
    <location>
        <begin position="296"/>
        <end position="316"/>
    </location>
</feature>
<feature type="transmembrane region" description="Helical" evidence="15">
    <location>
        <begin position="420"/>
        <end position="437"/>
    </location>
</feature>
<keyword evidence="6" id="KW-0769">Symport</keyword>
<dbReference type="GO" id="GO:0006814">
    <property type="term" value="P:sodium ion transport"/>
    <property type="evidence" value="ECO:0007669"/>
    <property type="project" value="UniProtKB-KW"/>
</dbReference>
<comment type="subcellular location">
    <subcellularLocation>
        <location evidence="1">Cell membrane</location>
        <topology evidence="1">Multi-pass membrane protein</topology>
    </subcellularLocation>
</comment>
<dbReference type="Gene3D" id="1.20.1730.10">
    <property type="entry name" value="Sodium/glucose cotransporter"/>
    <property type="match status" value="1"/>
</dbReference>
<feature type="transmembrane region" description="Helical" evidence="15">
    <location>
        <begin position="603"/>
        <end position="622"/>
    </location>
</feature>
<evidence type="ECO:0000256" key="12">
    <source>
        <dbReference type="ARBA" id="ARBA00033708"/>
    </source>
</evidence>
<comment type="similarity">
    <text evidence="2 13">Belongs to the sodium:solute symporter (SSF) (TC 2.A.21) family.</text>
</comment>
<protein>
    <submittedName>
        <fullName evidence="16">Na+/proline symporter</fullName>
    </submittedName>
</protein>
<evidence type="ECO:0000256" key="7">
    <source>
        <dbReference type="ARBA" id="ARBA00022989"/>
    </source>
</evidence>
<evidence type="ECO:0000256" key="2">
    <source>
        <dbReference type="ARBA" id="ARBA00006434"/>
    </source>
</evidence>